<organism evidence="2">
    <name type="scientific">uncultured Anaerotruncus sp</name>
    <dbReference type="NCBI Taxonomy" id="905011"/>
    <lineage>
        <taxon>Bacteria</taxon>
        <taxon>Bacillati</taxon>
        <taxon>Bacillota</taxon>
        <taxon>Clostridia</taxon>
        <taxon>Eubacteriales</taxon>
        <taxon>Oscillospiraceae</taxon>
        <taxon>Anaerotruncus</taxon>
        <taxon>environmental samples</taxon>
    </lineage>
</organism>
<dbReference type="PANTHER" id="PTHR21666">
    <property type="entry name" value="PEPTIDASE-RELATED"/>
    <property type="match status" value="1"/>
</dbReference>
<sequence>MAQKLIQPLNNAGITASYKWGTKYESSYGFTHYGQDLVGLFQTDPDAVYAQGSGIVAFAGWDNVCGNVVGIIYDEAVNHFDGGSYKVVGRYFHMASIKVSQGQRVTKDTQIGVVGATGQYVDGKHLHVEMDKDINYPNYTPTLSGDSNILKAGYRGSSDTSIDPMRMMHCKESHPDYQYIKVMNGSDWVDPRDAQIPHI</sequence>
<feature type="domain" description="M23ase beta-sheet core" evidence="1">
    <location>
        <begin position="32"/>
        <end position="133"/>
    </location>
</feature>
<accession>A0A1C6JJ07</accession>
<name>A0A1C6JJ07_9FIRM</name>
<dbReference type="SUPFAM" id="SSF51261">
    <property type="entry name" value="Duplicated hybrid motif"/>
    <property type="match status" value="1"/>
</dbReference>
<dbReference type="CDD" id="cd12797">
    <property type="entry name" value="M23_peptidase"/>
    <property type="match status" value="1"/>
</dbReference>
<dbReference type="InterPro" id="IPR011055">
    <property type="entry name" value="Dup_hybrid_motif"/>
</dbReference>
<reference evidence="2" key="1">
    <citation type="submission" date="2015-09" db="EMBL/GenBank/DDBJ databases">
        <authorList>
            <consortium name="Pathogen Informatics"/>
        </authorList>
    </citation>
    <scope>NUCLEOTIDE SEQUENCE</scope>
    <source>
        <strain evidence="2">2789STDY5834896</strain>
    </source>
</reference>
<gene>
    <name evidence="2" type="ORF">SAMEA3545359_02254</name>
</gene>
<protein>
    <submittedName>
        <fullName evidence="2">Putative peptidase</fullName>
    </submittedName>
</protein>
<proteinExistence type="predicted"/>
<dbReference type="GO" id="GO:0004222">
    <property type="term" value="F:metalloendopeptidase activity"/>
    <property type="evidence" value="ECO:0007669"/>
    <property type="project" value="TreeGrafter"/>
</dbReference>
<dbReference type="InterPro" id="IPR016047">
    <property type="entry name" value="M23ase_b-sheet_dom"/>
</dbReference>
<dbReference type="Pfam" id="PF01551">
    <property type="entry name" value="Peptidase_M23"/>
    <property type="match status" value="1"/>
</dbReference>
<dbReference type="PANTHER" id="PTHR21666:SF286">
    <property type="entry name" value="LIPOPROTEIN NLPD"/>
    <property type="match status" value="1"/>
</dbReference>
<dbReference type="Gene3D" id="2.70.70.10">
    <property type="entry name" value="Glucose Permease (Domain IIA)"/>
    <property type="match status" value="1"/>
</dbReference>
<evidence type="ECO:0000259" key="1">
    <source>
        <dbReference type="Pfam" id="PF01551"/>
    </source>
</evidence>
<dbReference type="EMBL" id="FMHG01000001">
    <property type="protein sequence ID" value="SCJ82093.1"/>
    <property type="molecule type" value="Genomic_DNA"/>
</dbReference>
<dbReference type="InterPro" id="IPR050570">
    <property type="entry name" value="Cell_wall_metabolism_enzyme"/>
</dbReference>
<dbReference type="AlphaFoldDB" id="A0A1C6JJ07"/>
<evidence type="ECO:0000313" key="2">
    <source>
        <dbReference type="EMBL" id="SCJ82093.1"/>
    </source>
</evidence>